<accession>A0A1V4I106</accession>
<gene>
    <name evidence="1" type="ORF">B2M20_04395</name>
</gene>
<evidence type="ECO:0000313" key="1">
    <source>
        <dbReference type="EMBL" id="OPH83907.1"/>
    </source>
</evidence>
<organism evidence="1 2">
    <name type="scientific">Nitrobacter vulgaris</name>
    <dbReference type="NCBI Taxonomy" id="29421"/>
    <lineage>
        <taxon>Bacteria</taxon>
        <taxon>Pseudomonadati</taxon>
        <taxon>Pseudomonadota</taxon>
        <taxon>Alphaproteobacteria</taxon>
        <taxon>Hyphomicrobiales</taxon>
        <taxon>Nitrobacteraceae</taxon>
        <taxon>Nitrobacter</taxon>
    </lineage>
</organism>
<proteinExistence type="predicted"/>
<dbReference type="AlphaFoldDB" id="A0A1V4I106"/>
<name>A0A1V4I106_NITVU</name>
<dbReference type="Proteomes" id="UP000189940">
    <property type="component" value="Unassembled WGS sequence"/>
</dbReference>
<keyword evidence="2" id="KW-1185">Reference proteome</keyword>
<dbReference type="STRING" id="29421.B2M20_04395"/>
<evidence type="ECO:0000313" key="2">
    <source>
        <dbReference type="Proteomes" id="UP000189940"/>
    </source>
</evidence>
<dbReference type="EMBL" id="MWPQ01000019">
    <property type="protein sequence ID" value="OPH83907.1"/>
    <property type="molecule type" value="Genomic_DNA"/>
</dbReference>
<reference evidence="1 2" key="1">
    <citation type="submission" date="2017-02" db="EMBL/GenBank/DDBJ databases">
        <title>Genome sequence of the nitrite-oxidizing bacterium Nitrobacter vulgaris strain Ab1.</title>
        <authorList>
            <person name="Mellbye B.L."/>
            <person name="Davis E.W."/>
            <person name="Spieck E."/>
            <person name="Chang J.H."/>
            <person name="Bottomley P.J."/>
            <person name="Sayavedra-Soto L.A."/>
        </authorList>
    </citation>
    <scope>NUCLEOTIDE SEQUENCE [LARGE SCALE GENOMIC DNA]</scope>
    <source>
        <strain evidence="1 2">Ab1</strain>
    </source>
</reference>
<sequence length="67" mass="7990">MMSRNQTLRSVQALTAFFRLVFDYEKYEMKPAFPYFKDIFLIAVRSLPVVIPNRTDGVEYPNKRTLR</sequence>
<protein>
    <submittedName>
        <fullName evidence="1">Uncharacterized protein</fullName>
    </submittedName>
</protein>
<comment type="caution">
    <text evidence="1">The sequence shown here is derived from an EMBL/GenBank/DDBJ whole genome shotgun (WGS) entry which is preliminary data.</text>
</comment>